<accession>A0A0A9C9G7</accession>
<evidence type="ECO:0000313" key="1">
    <source>
        <dbReference type="EMBL" id="JAD72216.1"/>
    </source>
</evidence>
<reference evidence="1" key="1">
    <citation type="submission" date="2014-09" db="EMBL/GenBank/DDBJ databases">
        <authorList>
            <person name="Magalhaes I.L.F."/>
            <person name="Oliveira U."/>
            <person name="Santos F.R."/>
            <person name="Vidigal T.H.D.A."/>
            <person name="Brescovit A.D."/>
            <person name="Santos A.J."/>
        </authorList>
    </citation>
    <scope>NUCLEOTIDE SEQUENCE</scope>
    <source>
        <tissue evidence="1">Shoot tissue taken approximately 20 cm above the soil surface</tissue>
    </source>
</reference>
<dbReference type="EMBL" id="GBRH01225679">
    <property type="protein sequence ID" value="JAD72216.1"/>
    <property type="molecule type" value="Transcribed_RNA"/>
</dbReference>
<sequence length="56" mass="6376">MAPIRQVALRCILFAEHSFSGHIFFQSSSVVDESAKLETPPLYLYKMINVSQCRCI</sequence>
<proteinExistence type="predicted"/>
<organism evidence="1">
    <name type="scientific">Arundo donax</name>
    <name type="common">Giant reed</name>
    <name type="synonym">Donax arundinaceus</name>
    <dbReference type="NCBI Taxonomy" id="35708"/>
    <lineage>
        <taxon>Eukaryota</taxon>
        <taxon>Viridiplantae</taxon>
        <taxon>Streptophyta</taxon>
        <taxon>Embryophyta</taxon>
        <taxon>Tracheophyta</taxon>
        <taxon>Spermatophyta</taxon>
        <taxon>Magnoliopsida</taxon>
        <taxon>Liliopsida</taxon>
        <taxon>Poales</taxon>
        <taxon>Poaceae</taxon>
        <taxon>PACMAD clade</taxon>
        <taxon>Arundinoideae</taxon>
        <taxon>Arundineae</taxon>
        <taxon>Arundo</taxon>
    </lineage>
</organism>
<reference evidence="1" key="2">
    <citation type="journal article" date="2015" name="Data Brief">
        <title>Shoot transcriptome of the giant reed, Arundo donax.</title>
        <authorList>
            <person name="Barrero R.A."/>
            <person name="Guerrero F.D."/>
            <person name="Moolhuijzen P."/>
            <person name="Goolsby J.A."/>
            <person name="Tidwell J."/>
            <person name="Bellgard S.E."/>
            <person name="Bellgard M.I."/>
        </authorList>
    </citation>
    <scope>NUCLEOTIDE SEQUENCE</scope>
    <source>
        <tissue evidence="1">Shoot tissue taken approximately 20 cm above the soil surface</tissue>
    </source>
</reference>
<dbReference type="AlphaFoldDB" id="A0A0A9C9G7"/>
<protein>
    <submittedName>
        <fullName evidence="1">Uncharacterized protein</fullName>
    </submittedName>
</protein>
<name>A0A0A9C9G7_ARUDO</name>